<keyword evidence="1" id="KW-0732">Signal</keyword>
<proteinExistence type="predicted"/>
<feature type="signal peptide" evidence="1">
    <location>
        <begin position="1"/>
        <end position="19"/>
    </location>
</feature>
<dbReference type="AlphaFoldDB" id="A0A413VGZ2"/>
<dbReference type="InterPro" id="IPR011050">
    <property type="entry name" value="Pectin_lyase_fold/virulence"/>
</dbReference>
<dbReference type="RefSeq" id="WP_122202018.1">
    <property type="nucleotide sequence ID" value="NZ_CABJFV010000017.1"/>
</dbReference>
<sequence length="473" mass="49236">MKKSTLILLAALFTANLSAEERVVTSLAGDAETEGGFRFEMKALQSGDVLTFNIPDGDEIVLEGSSGLSDGEGKVFVIDGINKATGNRITFTSNGDNFPFFSGIGSNAHLMDVTFRNIIVTNFNYAGNGAGFKLGNSKLDGDPSDPSRFATLRLENVEISNCVVTGAANGGGALFNGRGVNVIADKCLFANNSSDESASGSSKGGGAIGTTGSGGSFLFTNCTFYGNSAALGRGGAIYTGMDCKVINCTFTGNRAFNGGGFYGHNAGKMYTLINTICYNNIDENETGDIRRNNGDFTIYNCLATVVSPALAENFDSNGNILTTPAMKVFENDAAPELKDNGGNTLTVALHATQSMAAKAGTATAPAGIDVTIPTVDQRGYTRAAKPCMGAFELGGIEPVGIQTATADAKFNYSVEKGRLVIAESGECRIFNTLGAKITELTINGSAPINLESGIYIVRFMNEAGTSVAKVLIP</sequence>
<dbReference type="SUPFAM" id="SSF51126">
    <property type="entry name" value="Pectin lyase-like"/>
    <property type="match status" value="1"/>
</dbReference>
<dbReference type="InterPro" id="IPR059226">
    <property type="entry name" value="Choice_anch_Q_dom"/>
</dbReference>
<feature type="chain" id="PRO_5019335093" evidence="1">
    <location>
        <begin position="20"/>
        <end position="473"/>
    </location>
</feature>
<reference evidence="2 3" key="1">
    <citation type="submission" date="2018-08" db="EMBL/GenBank/DDBJ databases">
        <title>A genome reference for cultivated species of the human gut microbiota.</title>
        <authorList>
            <person name="Zou Y."/>
            <person name="Xue W."/>
            <person name="Luo G."/>
        </authorList>
    </citation>
    <scope>NUCLEOTIDE SEQUENCE [LARGE SCALE GENOMIC DNA]</scope>
    <source>
        <strain evidence="2 3">AM40-30BH</strain>
    </source>
</reference>
<name>A0A413VGZ2_9BACE</name>
<dbReference type="NCBIfam" id="NF041518">
    <property type="entry name" value="choice_anch_Q"/>
    <property type="match status" value="1"/>
</dbReference>
<dbReference type="Gene3D" id="2.160.20.10">
    <property type="entry name" value="Single-stranded right-handed beta-helix, Pectin lyase-like"/>
    <property type="match status" value="1"/>
</dbReference>
<gene>
    <name evidence="2" type="ORF">DW888_16415</name>
</gene>
<evidence type="ECO:0000313" key="2">
    <source>
        <dbReference type="EMBL" id="RHB32902.1"/>
    </source>
</evidence>
<comment type="caution">
    <text evidence="2">The sequence shown here is derived from an EMBL/GenBank/DDBJ whole genome shotgun (WGS) entry which is preliminary data.</text>
</comment>
<dbReference type="EMBL" id="QSGO01000017">
    <property type="protein sequence ID" value="RHB32902.1"/>
    <property type="molecule type" value="Genomic_DNA"/>
</dbReference>
<evidence type="ECO:0000313" key="3">
    <source>
        <dbReference type="Proteomes" id="UP000284379"/>
    </source>
</evidence>
<protein>
    <submittedName>
        <fullName evidence="2">T9SS C-terminal target domain-containing protein</fullName>
    </submittedName>
</protein>
<organism evidence="2 3">
    <name type="scientific">Bacteroides nordii</name>
    <dbReference type="NCBI Taxonomy" id="291645"/>
    <lineage>
        <taxon>Bacteria</taxon>
        <taxon>Pseudomonadati</taxon>
        <taxon>Bacteroidota</taxon>
        <taxon>Bacteroidia</taxon>
        <taxon>Bacteroidales</taxon>
        <taxon>Bacteroidaceae</taxon>
        <taxon>Bacteroides</taxon>
    </lineage>
</organism>
<accession>A0A413VGZ2</accession>
<dbReference type="Proteomes" id="UP000284379">
    <property type="component" value="Unassembled WGS sequence"/>
</dbReference>
<evidence type="ECO:0000256" key="1">
    <source>
        <dbReference type="SAM" id="SignalP"/>
    </source>
</evidence>
<dbReference type="InterPro" id="IPR012334">
    <property type="entry name" value="Pectin_lyas_fold"/>
</dbReference>